<keyword evidence="1" id="KW-0812">Transmembrane</keyword>
<keyword evidence="1" id="KW-1133">Transmembrane helix</keyword>
<dbReference type="HOGENOM" id="CLU_124880_0_0_9"/>
<sequence>MFSKLKWQVVIITVTLALGVLLGGFNLYQNRILPEKIANDIKSSNNVQSADVSIGNSGYTASIKLKKVDNLMTAYKDIEKIVEKYPVKIDIKIGDNSNDKLDNLFYEDQFAIYQAIQNGDYIDMSKIIDKNGIEKGAKTNVYIDESNIYLSIYDGQNYLYKIIPRNTKGDVTDG</sequence>
<protein>
    <submittedName>
        <fullName evidence="2">Uncharacterized protein</fullName>
    </submittedName>
</protein>
<dbReference type="Proteomes" id="UP000007239">
    <property type="component" value="Chromosome"/>
</dbReference>
<reference evidence="2" key="1">
    <citation type="submission" date="2011-05" db="EMBL/GenBank/DDBJ databases">
        <title>Complete sequence of Thermoanaerobacterium xylanolyticum LX-11.</title>
        <authorList>
            <consortium name="US DOE Joint Genome Institute"/>
            <person name="Lucas S."/>
            <person name="Han J."/>
            <person name="Lapidus A."/>
            <person name="Cheng J.-F."/>
            <person name="Goodwin L."/>
            <person name="Pitluck S."/>
            <person name="Peters L."/>
            <person name="Mikhailova N."/>
            <person name="Lu M."/>
            <person name="Han C."/>
            <person name="Tapia R."/>
            <person name="Land M."/>
            <person name="Hauser L."/>
            <person name="Kyrpides N."/>
            <person name="Ivanova N."/>
            <person name="Pagani I."/>
            <person name="Hemme C."/>
            <person name="Woyke T."/>
        </authorList>
    </citation>
    <scope>NUCLEOTIDE SEQUENCE</scope>
    <source>
        <strain evidence="2">LX-11</strain>
    </source>
</reference>
<feature type="transmembrane region" description="Helical" evidence="1">
    <location>
        <begin position="6"/>
        <end position="28"/>
    </location>
</feature>
<evidence type="ECO:0000313" key="3">
    <source>
        <dbReference type="Proteomes" id="UP000007239"/>
    </source>
</evidence>
<dbReference type="RefSeq" id="WP_013786928.1">
    <property type="nucleotide sequence ID" value="NC_015555.1"/>
</dbReference>
<dbReference type="STRING" id="858215.Thexy_0103"/>
<keyword evidence="1" id="KW-0472">Membrane</keyword>
<gene>
    <name evidence="2" type="ordered locus">Thexy_0103</name>
</gene>
<accession>F6BF88</accession>
<organism evidence="2 3">
    <name type="scientific">Thermoanaerobacterium xylanolyticum (strain ATCC 49914 / DSM 7097 / LX-11)</name>
    <dbReference type="NCBI Taxonomy" id="858215"/>
    <lineage>
        <taxon>Bacteria</taxon>
        <taxon>Bacillati</taxon>
        <taxon>Bacillota</taxon>
        <taxon>Clostridia</taxon>
        <taxon>Thermoanaerobacterales</taxon>
        <taxon>Thermoanaerobacteraceae</taxon>
        <taxon>Thermoanaerobacterium</taxon>
    </lineage>
</organism>
<proteinExistence type="predicted"/>
<dbReference type="KEGG" id="txy:Thexy_0103"/>
<evidence type="ECO:0000256" key="1">
    <source>
        <dbReference type="SAM" id="Phobius"/>
    </source>
</evidence>
<evidence type="ECO:0000313" key="2">
    <source>
        <dbReference type="EMBL" id="AEF16166.1"/>
    </source>
</evidence>
<name>F6BF88_THEXL</name>
<dbReference type="AlphaFoldDB" id="F6BF88"/>
<dbReference type="eggNOG" id="ENOG5031G0S">
    <property type="taxonomic scope" value="Bacteria"/>
</dbReference>
<dbReference type="EMBL" id="CP002739">
    <property type="protein sequence ID" value="AEF16166.1"/>
    <property type="molecule type" value="Genomic_DNA"/>
</dbReference>
<keyword evidence="3" id="KW-1185">Reference proteome</keyword>